<protein>
    <submittedName>
        <fullName evidence="2">Uncharacterized protein</fullName>
    </submittedName>
</protein>
<keyword evidence="1" id="KW-0732">Signal</keyword>
<evidence type="ECO:0000256" key="1">
    <source>
        <dbReference type="SAM" id="SignalP"/>
    </source>
</evidence>
<dbReference type="PROSITE" id="PS51257">
    <property type="entry name" value="PROKAR_LIPOPROTEIN"/>
    <property type="match status" value="1"/>
</dbReference>
<accession>A0A556N7W2</accession>
<comment type="caution">
    <text evidence="2">The sequence shown here is derived from an EMBL/GenBank/DDBJ whole genome shotgun (WGS) entry which is preliminary data.</text>
</comment>
<feature type="signal peptide" evidence="1">
    <location>
        <begin position="1"/>
        <end position="21"/>
    </location>
</feature>
<evidence type="ECO:0000313" key="3">
    <source>
        <dbReference type="Proteomes" id="UP000316008"/>
    </source>
</evidence>
<organism evidence="2 3">
    <name type="scientific">Fluviicola chungangensis</name>
    <dbReference type="NCBI Taxonomy" id="2597671"/>
    <lineage>
        <taxon>Bacteria</taxon>
        <taxon>Pseudomonadati</taxon>
        <taxon>Bacteroidota</taxon>
        <taxon>Flavobacteriia</taxon>
        <taxon>Flavobacteriales</taxon>
        <taxon>Crocinitomicaceae</taxon>
        <taxon>Fluviicola</taxon>
    </lineage>
</organism>
<dbReference type="AlphaFoldDB" id="A0A556N7W2"/>
<dbReference type="InterPro" id="IPR019734">
    <property type="entry name" value="TPR_rpt"/>
</dbReference>
<reference evidence="2 3" key="1">
    <citation type="submission" date="2019-07" db="EMBL/GenBank/DDBJ databases">
        <authorList>
            <person name="Huq M.A."/>
        </authorList>
    </citation>
    <scope>NUCLEOTIDE SEQUENCE [LARGE SCALE GENOMIC DNA]</scope>
    <source>
        <strain evidence="2 3">MAH-3</strain>
    </source>
</reference>
<gene>
    <name evidence="2" type="ORF">FO442_03645</name>
</gene>
<keyword evidence="3" id="KW-1185">Reference proteome</keyword>
<dbReference type="Proteomes" id="UP000316008">
    <property type="component" value="Unassembled WGS sequence"/>
</dbReference>
<proteinExistence type="predicted"/>
<dbReference type="Gene3D" id="1.25.40.10">
    <property type="entry name" value="Tetratricopeptide repeat domain"/>
    <property type="match status" value="1"/>
</dbReference>
<dbReference type="RefSeq" id="WP_144331780.1">
    <property type="nucleotide sequence ID" value="NZ_VLPL01000001.1"/>
</dbReference>
<feature type="chain" id="PRO_5021836169" evidence="1">
    <location>
        <begin position="22"/>
        <end position="391"/>
    </location>
</feature>
<sequence length="391" mass="44649">MKFVLYSLAVVSMLASCGNPAVPGSGTGPEGNVAVDETEPVRLSAADLFNGEKVRLFLYQNPKANQESNKLFLNALDEFKNEKNLRAASEGFKASIAAYPNSKSYYELGNVCMEMKNYQGALDAYSMAEKLGYEPFSKVMFNVACAYSQLKNFPMSADYLQFAIQAGYVNIDNIEKDPDLANLREKEPYLYKKNMELALNGISDLENLHWLQFKRTFVQASFPINMNLEQGKMVYDDKNRISYDYERFVSEMRNERFSREVSKGFYHFVQVAETPNYVALIYVIREEFNGDQSPLTYKLVTFTKTGKLIDKKDIAGRQDYSELLKMCTINKDLTFTITNYETTFQKDPDEEGYYDNPIVSKKKIDTERYRIDSSGKIRYIDGKTFAEAAAA</sequence>
<dbReference type="SUPFAM" id="SSF48452">
    <property type="entry name" value="TPR-like"/>
    <property type="match status" value="1"/>
</dbReference>
<dbReference type="NCBIfam" id="NF047558">
    <property type="entry name" value="TPR_END_plus"/>
    <property type="match status" value="1"/>
</dbReference>
<dbReference type="EMBL" id="VLPL01000001">
    <property type="protein sequence ID" value="TSJ48245.1"/>
    <property type="molecule type" value="Genomic_DNA"/>
</dbReference>
<dbReference type="InterPro" id="IPR011990">
    <property type="entry name" value="TPR-like_helical_dom_sf"/>
</dbReference>
<dbReference type="OrthoDB" id="1525165at2"/>
<name>A0A556N7W2_9FLAO</name>
<dbReference type="SMART" id="SM00028">
    <property type="entry name" value="TPR"/>
    <property type="match status" value="2"/>
</dbReference>
<evidence type="ECO:0000313" key="2">
    <source>
        <dbReference type="EMBL" id="TSJ48245.1"/>
    </source>
</evidence>